<dbReference type="Proteomes" id="UP000663920">
    <property type="component" value="Chromosome"/>
</dbReference>
<dbReference type="GO" id="GO:0016810">
    <property type="term" value="F:hydrolase activity, acting on carbon-nitrogen (but not peptide) bonds"/>
    <property type="evidence" value="ECO:0007669"/>
    <property type="project" value="InterPro"/>
</dbReference>
<dbReference type="InterPro" id="IPR006680">
    <property type="entry name" value="Amidohydro-rel"/>
</dbReference>
<reference evidence="3 4" key="1">
    <citation type="submission" date="2021-03" db="EMBL/GenBank/DDBJ databases">
        <title>Complete genome of Polaribacter_sp.SM13.</title>
        <authorList>
            <person name="Jeong S.W."/>
            <person name="Bae J.W."/>
        </authorList>
    </citation>
    <scope>NUCLEOTIDE SEQUENCE [LARGE SCALE GENOMIC DNA]</scope>
    <source>
        <strain evidence="3 4">SM13</strain>
    </source>
</reference>
<dbReference type="Gene3D" id="3.20.20.140">
    <property type="entry name" value="Metal-dependent hydrolases"/>
    <property type="match status" value="2"/>
</dbReference>
<dbReference type="AlphaFoldDB" id="A0A975H774"/>
<feature type="signal peptide" evidence="1">
    <location>
        <begin position="1"/>
        <end position="18"/>
    </location>
</feature>
<feature type="chain" id="PRO_5038122578" evidence="1">
    <location>
        <begin position="19"/>
        <end position="988"/>
    </location>
</feature>
<keyword evidence="4" id="KW-1185">Reference proteome</keyword>
<name>A0A975H774_9FLAO</name>
<dbReference type="SUPFAM" id="SSF51338">
    <property type="entry name" value="Composite domain of metallo-dependent hydrolases"/>
    <property type="match status" value="2"/>
</dbReference>
<dbReference type="KEGG" id="pcea:J3359_02545"/>
<dbReference type="RefSeq" id="WP_208079188.1">
    <property type="nucleotide sequence ID" value="NZ_CP071869.1"/>
</dbReference>
<dbReference type="PANTHER" id="PTHR43135:SF3">
    <property type="entry name" value="ALPHA-D-RIBOSE 1-METHYLPHOSPHONATE 5-TRIPHOSPHATE DIPHOSPHATASE"/>
    <property type="match status" value="1"/>
</dbReference>
<organism evidence="3 4">
    <name type="scientific">Polaribacter cellanae</name>
    <dbReference type="NCBI Taxonomy" id="2818493"/>
    <lineage>
        <taxon>Bacteria</taxon>
        <taxon>Pseudomonadati</taxon>
        <taxon>Bacteroidota</taxon>
        <taxon>Flavobacteriia</taxon>
        <taxon>Flavobacteriales</taxon>
        <taxon>Flavobacteriaceae</taxon>
    </lineage>
</organism>
<feature type="domain" description="Amidohydrolase-related" evidence="2">
    <location>
        <begin position="614"/>
        <end position="931"/>
    </location>
</feature>
<evidence type="ECO:0000256" key="1">
    <source>
        <dbReference type="SAM" id="SignalP"/>
    </source>
</evidence>
<proteinExistence type="predicted"/>
<keyword evidence="1" id="KW-0732">Signal</keyword>
<dbReference type="InterPro" id="IPR051781">
    <property type="entry name" value="Metallo-dep_Hydrolase"/>
</dbReference>
<accession>A0A975H774</accession>
<evidence type="ECO:0000259" key="2">
    <source>
        <dbReference type="Pfam" id="PF01979"/>
    </source>
</evidence>
<dbReference type="SUPFAM" id="SSF51556">
    <property type="entry name" value="Metallo-dependent hydrolases"/>
    <property type="match status" value="1"/>
</dbReference>
<dbReference type="CDD" id="cd01309">
    <property type="entry name" value="Met_dep_hydrolase_C"/>
    <property type="match status" value="1"/>
</dbReference>
<dbReference type="Gene3D" id="2.30.40.10">
    <property type="entry name" value="Urease, subunit C, domain 1"/>
    <property type="match status" value="1"/>
</dbReference>
<dbReference type="EMBL" id="CP071869">
    <property type="protein sequence ID" value="QTE23177.1"/>
    <property type="molecule type" value="Genomic_DNA"/>
</dbReference>
<protein>
    <submittedName>
        <fullName evidence="3">Amidohydrolase family protein</fullName>
    </submittedName>
</protein>
<dbReference type="InterPro" id="IPR032466">
    <property type="entry name" value="Metal_Hydrolase"/>
</dbReference>
<dbReference type="Pfam" id="PF01979">
    <property type="entry name" value="Amidohydro_1"/>
    <property type="match status" value="1"/>
</dbReference>
<sequence length="988" mass="110408">MRKLLLFFWLLLAFSMHSQDYFPTDAGVKTTANTMFAFKNATIYITPKKVIKKGTLLVKDGKVVATGNSVKIPKGTKTIDLSGKTIYPSFIDIYSDFGIKKPKRPSGNFRTTQYKASREGYYWNDHIRPDVNPLKDFSFDSKKATEMLKAGFGVVNTHSNDGIIQGNGLLIALNPNSSNAYRILDTKSAQYLSFSKSGASRQAYPSSRMGAMALLRQVYNDASWYAKGNMKNTDLALEAFNENKNLVQIFATKNHLDALRADKVGDEFGVQYTIVGSGDEFERINDIKATNANFIIPIKFRNAYDVSNPLLANQVSLGDMRRWNQEPSNLKVLSENGVNFALTTYSLKSVASFHKNLQKAIKYGFNKENALASLTTIPANIIGNNKIGNLKEGSYANFIITSGDVFDAKTTIYENWVQGEKNVVSDMNIRDITGEYKLSANNKNYTLKITGKESKQKGEVTLDGKKVKSKFSFSDDWVSINLNEGGNYTRLVGKIINASNVIQGTAYDNNGNESYFSASKLMKKSSDKKEKKGKKSKDEEYTVVPVTYPNIGFGNYVQPKTETILIKNVTVWTSEDEGILQNTDVLLKDGKISKIGQNLRARSAREIDGTGKHLTAGIVDEHSHIAASSINEGAQNSSAEVTIEDVIDPTDINIYRNLSGGTTSAQILHGSANPIGGRSAIIKLKWGENAEEMIYDNSPKFIKFALGENVKQSRSSNGTRFPQSRMGVEQMFIDYFTRAQEYDALKKSGKPYRKDEEMETISEILNKERFISCHSYVQSEINMLMKVAEKFNFNINTFTHILEGYKVADKMVAHGVGGSTFSDWWAYKYEVNDAIPYNAAIMHNAGVLVAINSDDREMSRRLNQEAAKTVKYGGITELEAWKMVTINPAKLLHIDDRVGSIKVGKDADVVLWSDHPMSIYAKAEKTIVDGKVFFDREIDQQKRVAIKAEKSKLINMMLKEKLGGAKTQVPMKRKDRNFHCDTLEELKN</sequence>
<gene>
    <name evidence="3" type="ORF">J3359_02545</name>
</gene>
<dbReference type="PANTHER" id="PTHR43135">
    <property type="entry name" value="ALPHA-D-RIBOSE 1-METHYLPHOSPHONATE 5-TRIPHOSPHATE DIPHOSPHATASE"/>
    <property type="match status" value="1"/>
</dbReference>
<evidence type="ECO:0000313" key="4">
    <source>
        <dbReference type="Proteomes" id="UP000663920"/>
    </source>
</evidence>
<evidence type="ECO:0000313" key="3">
    <source>
        <dbReference type="EMBL" id="QTE23177.1"/>
    </source>
</evidence>
<dbReference type="InterPro" id="IPR011059">
    <property type="entry name" value="Metal-dep_hydrolase_composite"/>
</dbReference>